<evidence type="ECO:0000313" key="2">
    <source>
        <dbReference type="Proteomes" id="UP000005307"/>
    </source>
</evidence>
<proteinExistence type="predicted"/>
<sequence>MASITQGLLVLCLHYGLLLTFVVFDVVGGKLSYAVECTKVCCADSGADKSIQKKRSIPLESPLCLKNRHIHITVLTVVHDKKGCPRILGA</sequence>
<evidence type="ECO:0000313" key="1">
    <source>
        <dbReference type="EMBL" id="AGI68724.1"/>
    </source>
</evidence>
<dbReference type="AlphaFoldDB" id="M9R7S5"/>
<gene>
    <name evidence="1" type="ORF">OAN307_c32010</name>
</gene>
<name>M9R7S5_9RHOB</name>
<reference evidence="1 2" key="1">
    <citation type="journal article" date="2013" name="PLoS ONE">
        <title>Poles Apart: Arctic and Antarctic Octadecabacter strains Share High Genome Plasticity and a New Type of Xanthorhodopsin.</title>
        <authorList>
            <person name="Vollmers J."/>
            <person name="Voget S."/>
            <person name="Dietrich S."/>
            <person name="Gollnow K."/>
            <person name="Smits M."/>
            <person name="Meyer K."/>
            <person name="Brinkhoff T."/>
            <person name="Simon M."/>
            <person name="Daniel R."/>
        </authorList>
    </citation>
    <scope>NUCLEOTIDE SEQUENCE [LARGE SCALE GENOMIC DNA]</scope>
    <source>
        <strain evidence="1 2">307</strain>
    </source>
</reference>
<dbReference type="EMBL" id="CP003740">
    <property type="protein sequence ID" value="AGI68724.1"/>
    <property type="molecule type" value="Genomic_DNA"/>
</dbReference>
<dbReference type="STRING" id="391626.OAN307_c32010"/>
<dbReference type="HOGENOM" id="CLU_2437932_0_0_5"/>
<organism evidence="1 2">
    <name type="scientific">Octadecabacter antarcticus 307</name>
    <dbReference type="NCBI Taxonomy" id="391626"/>
    <lineage>
        <taxon>Bacteria</taxon>
        <taxon>Pseudomonadati</taxon>
        <taxon>Pseudomonadota</taxon>
        <taxon>Alphaproteobacteria</taxon>
        <taxon>Rhodobacterales</taxon>
        <taxon>Roseobacteraceae</taxon>
        <taxon>Octadecabacter</taxon>
    </lineage>
</organism>
<accession>M9R7S5</accession>
<dbReference type="KEGG" id="oat:OAN307_c32010"/>
<keyword evidence="2" id="KW-1185">Reference proteome</keyword>
<protein>
    <submittedName>
        <fullName evidence="1">Uncharacterized protein</fullName>
    </submittedName>
</protein>
<dbReference type="Proteomes" id="UP000005307">
    <property type="component" value="Chromosome"/>
</dbReference>